<evidence type="ECO:0000256" key="3">
    <source>
        <dbReference type="ARBA" id="ARBA00022679"/>
    </source>
</evidence>
<evidence type="ECO:0000259" key="11">
    <source>
        <dbReference type="PROSITE" id="PS51466"/>
    </source>
</evidence>
<dbReference type="PROSITE" id="PS51044">
    <property type="entry name" value="ZF_SP_RING"/>
    <property type="match status" value="1"/>
</dbReference>
<keyword evidence="4" id="KW-0479">Metal-binding</keyword>
<comment type="pathway">
    <text evidence="1">Protein modification; protein sumoylation.</text>
</comment>
<dbReference type="PROSITE" id="PS51466">
    <property type="entry name" value="PINIT"/>
    <property type="match status" value="1"/>
</dbReference>
<feature type="compositionally biased region" description="Polar residues" evidence="9">
    <location>
        <begin position="640"/>
        <end position="657"/>
    </location>
</feature>
<proteinExistence type="inferred from homology"/>
<gene>
    <name evidence="12" type="ORF">PIIN_03030</name>
</gene>
<keyword evidence="7" id="KW-0862">Zinc</keyword>
<keyword evidence="5 8" id="KW-0863">Zinc-finger</keyword>
<feature type="compositionally biased region" description="Pro residues" evidence="9">
    <location>
        <begin position="504"/>
        <end position="513"/>
    </location>
</feature>
<feature type="region of interest" description="Disordered" evidence="9">
    <location>
        <begin position="101"/>
        <end position="153"/>
    </location>
</feature>
<protein>
    <submittedName>
        <fullName evidence="12">Related to SIZ1-E3-like factor in the SUMO pathway</fullName>
    </submittedName>
</protein>
<dbReference type="OMA" id="PTEQIWK"/>
<dbReference type="InParanoid" id="G4TCU3"/>
<dbReference type="eggNOG" id="KOG2169">
    <property type="taxonomic scope" value="Eukaryota"/>
</dbReference>
<evidence type="ECO:0000256" key="7">
    <source>
        <dbReference type="ARBA" id="ARBA00022833"/>
    </source>
</evidence>
<dbReference type="InterPro" id="IPR013083">
    <property type="entry name" value="Znf_RING/FYVE/PHD"/>
</dbReference>
<dbReference type="GO" id="GO:0061665">
    <property type="term" value="F:SUMO ligase activity"/>
    <property type="evidence" value="ECO:0007669"/>
    <property type="project" value="TreeGrafter"/>
</dbReference>
<feature type="compositionally biased region" description="Pro residues" evidence="9">
    <location>
        <begin position="602"/>
        <end position="614"/>
    </location>
</feature>
<organism evidence="12 13">
    <name type="scientific">Serendipita indica (strain DSM 11827)</name>
    <name type="common">Root endophyte fungus</name>
    <name type="synonym">Piriformospora indica</name>
    <dbReference type="NCBI Taxonomy" id="1109443"/>
    <lineage>
        <taxon>Eukaryota</taxon>
        <taxon>Fungi</taxon>
        <taxon>Dikarya</taxon>
        <taxon>Basidiomycota</taxon>
        <taxon>Agaricomycotina</taxon>
        <taxon>Agaricomycetes</taxon>
        <taxon>Sebacinales</taxon>
        <taxon>Serendipitaceae</taxon>
        <taxon>Serendipita</taxon>
    </lineage>
</organism>
<evidence type="ECO:0000256" key="4">
    <source>
        <dbReference type="ARBA" id="ARBA00022723"/>
    </source>
</evidence>
<feature type="region of interest" description="Disordered" evidence="9">
    <location>
        <begin position="488"/>
        <end position="746"/>
    </location>
</feature>
<dbReference type="InterPro" id="IPR038654">
    <property type="entry name" value="PINIT_sf"/>
</dbReference>
<evidence type="ECO:0000256" key="9">
    <source>
        <dbReference type="SAM" id="MobiDB-lite"/>
    </source>
</evidence>
<reference evidence="12 13" key="1">
    <citation type="journal article" date="2011" name="PLoS Pathog.">
        <title>Endophytic Life Strategies Decoded by Genome and Transcriptome Analyses of the Mutualistic Root Symbiont Piriformospora indica.</title>
        <authorList>
            <person name="Zuccaro A."/>
            <person name="Lahrmann U."/>
            <person name="Guldener U."/>
            <person name="Langen G."/>
            <person name="Pfiffi S."/>
            <person name="Biedenkopf D."/>
            <person name="Wong P."/>
            <person name="Samans B."/>
            <person name="Grimm C."/>
            <person name="Basiewicz M."/>
            <person name="Murat C."/>
            <person name="Martin F."/>
            <person name="Kogel K.H."/>
        </authorList>
    </citation>
    <scope>NUCLEOTIDE SEQUENCE [LARGE SCALE GENOMIC DNA]</scope>
    <source>
        <strain evidence="12 13">DSM 11827</strain>
    </source>
</reference>
<dbReference type="Pfam" id="PF02891">
    <property type="entry name" value="zf-MIZ"/>
    <property type="match status" value="1"/>
</dbReference>
<evidence type="ECO:0000259" key="10">
    <source>
        <dbReference type="PROSITE" id="PS51044"/>
    </source>
</evidence>
<dbReference type="InterPro" id="IPR004181">
    <property type="entry name" value="Znf_MIZ"/>
</dbReference>
<feature type="compositionally biased region" description="Polar residues" evidence="9">
    <location>
        <begin position="618"/>
        <end position="633"/>
    </location>
</feature>
<evidence type="ECO:0000256" key="2">
    <source>
        <dbReference type="ARBA" id="ARBA00005383"/>
    </source>
</evidence>
<evidence type="ECO:0000256" key="8">
    <source>
        <dbReference type="PROSITE-ProRule" id="PRU00452"/>
    </source>
</evidence>
<comment type="similarity">
    <text evidence="2">Belongs to the PIAS family.</text>
</comment>
<dbReference type="GO" id="GO:0008270">
    <property type="term" value="F:zinc ion binding"/>
    <property type="evidence" value="ECO:0007669"/>
    <property type="project" value="UniProtKB-KW"/>
</dbReference>
<dbReference type="GO" id="GO:0000785">
    <property type="term" value="C:chromatin"/>
    <property type="evidence" value="ECO:0007669"/>
    <property type="project" value="TreeGrafter"/>
</dbReference>
<feature type="domain" description="SP-RING-type" evidence="10">
    <location>
        <begin position="345"/>
        <end position="430"/>
    </location>
</feature>
<evidence type="ECO:0000256" key="5">
    <source>
        <dbReference type="ARBA" id="ARBA00022771"/>
    </source>
</evidence>
<dbReference type="UniPathway" id="UPA00886"/>
<dbReference type="InterPro" id="IPR023321">
    <property type="entry name" value="PINIT"/>
</dbReference>
<feature type="compositionally biased region" description="Low complexity" evidence="9">
    <location>
        <begin position="667"/>
        <end position="686"/>
    </location>
</feature>
<feature type="compositionally biased region" description="Polar residues" evidence="9">
    <location>
        <begin position="101"/>
        <end position="135"/>
    </location>
</feature>
<dbReference type="Proteomes" id="UP000007148">
    <property type="component" value="Unassembled WGS sequence"/>
</dbReference>
<feature type="compositionally biased region" description="Polar residues" evidence="9">
    <location>
        <begin position="578"/>
        <end position="592"/>
    </location>
</feature>
<dbReference type="Pfam" id="PF14324">
    <property type="entry name" value="PINIT"/>
    <property type="match status" value="1"/>
</dbReference>
<evidence type="ECO:0000256" key="6">
    <source>
        <dbReference type="ARBA" id="ARBA00022786"/>
    </source>
</evidence>
<dbReference type="PANTHER" id="PTHR10782">
    <property type="entry name" value="ZINC FINGER MIZ DOMAIN-CONTAINING PROTEIN"/>
    <property type="match status" value="1"/>
</dbReference>
<dbReference type="Gene3D" id="2.60.120.780">
    <property type="entry name" value="PINIT domain"/>
    <property type="match status" value="1"/>
</dbReference>
<keyword evidence="6" id="KW-0833">Ubl conjugation pathway</keyword>
<keyword evidence="13" id="KW-1185">Reference proteome</keyword>
<dbReference type="GO" id="GO:0016925">
    <property type="term" value="P:protein sumoylation"/>
    <property type="evidence" value="ECO:0007669"/>
    <property type="project" value="UniProtKB-UniPathway"/>
</dbReference>
<dbReference type="OrthoDB" id="28127at2759"/>
<dbReference type="STRING" id="1109443.G4TCU3"/>
<dbReference type="Gene3D" id="3.30.40.10">
    <property type="entry name" value="Zinc/RING finger domain, C3HC4 (zinc finger)"/>
    <property type="match status" value="1"/>
</dbReference>
<evidence type="ECO:0000313" key="12">
    <source>
        <dbReference type="EMBL" id="CCA69130.1"/>
    </source>
</evidence>
<sequence>MTTPSVWSDFEHVVGELRSLTVVYLKHVISGFLDEGVASLPRTGKKGEIMDRIVRALRLLQTTGQTDKWIKARAVILQAASGVEYDHHGLSRFLISPTSMPNTNGEVGTSVSSRNIQPPTPTQRSAPLLSSSTGPQHYATATRPTYPIPGPSRPEAPRWRFSPFYRIDQVVSPVQECLESTSSTDRRSARFNFYLTQDQLAKLNSTKAKYQLRLYCTTSQYYITTGTAFRNTLCPVEFPPTCEVRVNNQVVSGNFRGIKKKAGTAPPADITKFSRTASGQGNQVEMIYVNSNQPAANKQRPPPQKYYLVVNLVEVTSVDELVERLKKRVQPREEVIARMRAIQPDDDDVQVGPTKVSLRDPLTYTRLTLPCRASSCVHIGCFDAACWYSMMEQTTTWLCPICDRVLDVNELVIDGYIQEILANVDEEADDVMVEADGEWHTEDNKYGSTNWMSKYGTPNDADVVKAKPEPTAPTLNAIPAGANAIEIGDSSDSEEERIERQLPPIKPSPIPHPAPERRVPTHSASSASSAPLVIDLTISDSEEEEPQRPSRPVSSVLPPMPPSSLGKRKFSDDGDMINGSSRRTSTAPSHRSNGIEGDDYHQPPPYYYQNPPPMALRSPSSPSMPRHTSNGSSPGVYPYYQSNATPSPTAQSPNQQWPAAPRPITLPPASSLLASAPLTSPHSLSTRPLVPSAPLTSPSLLARPLLNGQQHYTTGPRLQRPYDNERPPPPRASSASSRYAEWGLKP</sequence>
<feature type="domain" description="PINIT" evidence="11">
    <location>
        <begin position="147"/>
        <end position="316"/>
    </location>
</feature>
<name>G4TCU3_SERID</name>
<keyword evidence="3" id="KW-0808">Transferase</keyword>
<evidence type="ECO:0000256" key="1">
    <source>
        <dbReference type="ARBA" id="ARBA00004718"/>
    </source>
</evidence>
<evidence type="ECO:0000313" key="13">
    <source>
        <dbReference type="Proteomes" id="UP000007148"/>
    </source>
</evidence>
<dbReference type="PANTHER" id="PTHR10782:SF4">
    <property type="entry name" value="TONALLI, ISOFORM E"/>
    <property type="match status" value="1"/>
</dbReference>
<accession>G4TCU3</accession>
<dbReference type="AlphaFoldDB" id="G4TCU3"/>
<dbReference type="EMBL" id="CAFZ01000047">
    <property type="protein sequence ID" value="CCA69130.1"/>
    <property type="molecule type" value="Genomic_DNA"/>
</dbReference>
<dbReference type="HOGENOM" id="CLU_020537_0_0_1"/>
<comment type="caution">
    <text evidence="12">The sequence shown here is derived from an EMBL/GenBank/DDBJ whole genome shotgun (WGS) entry which is preliminary data.</text>
</comment>